<dbReference type="InterPro" id="IPR032691">
    <property type="entry name" value="Mon2/Sec7/BIG1-like_HUS"/>
</dbReference>
<dbReference type="InterPro" id="IPR000904">
    <property type="entry name" value="Sec7_dom"/>
</dbReference>
<dbReference type="Gene3D" id="1.10.220.20">
    <property type="match status" value="1"/>
</dbReference>
<evidence type="ECO:0000256" key="5">
    <source>
        <dbReference type="ARBA" id="ARBA00022927"/>
    </source>
</evidence>
<dbReference type="SUPFAM" id="SSF48425">
    <property type="entry name" value="Sec7 domain"/>
    <property type="match status" value="1"/>
</dbReference>
<dbReference type="SMART" id="SM00222">
    <property type="entry name" value="Sec7"/>
    <property type="match status" value="1"/>
</dbReference>
<dbReference type="GO" id="GO:0032012">
    <property type="term" value="P:regulation of ARF protein signal transduction"/>
    <property type="evidence" value="ECO:0007669"/>
    <property type="project" value="InterPro"/>
</dbReference>
<dbReference type="Pfam" id="PF12783">
    <property type="entry name" value="Sec7-like_HUS"/>
    <property type="match status" value="1"/>
</dbReference>
<evidence type="ECO:0000256" key="4">
    <source>
        <dbReference type="ARBA" id="ARBA00022658"/>
    </source>
</evidence>
<keyword evidence="9" id="KW-1185">Reference proteome</keyword>
<dbReference type="Pfam" id="PF16213">
    <property type="entry name" value="DCB"/>
    <property type="match status" value="1"/>
</dbReference>
<feature type="region of interest" description="Disordered" evidence="6">
    <location>
        <begin position="1150"/>
        <end position="1170"/>
    </location>
</feature>
<evidence type="ECO:0000313" key="9">
    <source>
        <dbReference type="Proteomes" id="UP000634136"/>
    </source>
</evidence>
<dbReference type="Proteomes" id="UP000634136">
    <property type="component" value="Unassembled WGS sequence"/>
</dbReference>
<keyword evidence="4" id="KW-0344">Guanine-nucleotide releasing factor</keyword>
<evidence type="ECO:0000313" key="8">
    <source>
        <dbReference type="EMBL" id="KAF7819835.1"/>
    </source>
</evidence>
<protein>
    <submittedName>
        <fullName evidence="8">ARF guanine-nucleotide exchange factor GNL2</fullName>
    </submittedName>
</protein>
<dbReference type="Gene3D" id="1.10.1000.11">
    <property type="entry name" value="Arf Nucleotide-binding Site Opener,domain 2"/>
    <property type="match status" value="1"/>
</dbReference>
<comment type="subcellular location">
    <subcellularLocation>
        <location evidence="2">Cytoplasm</location>
        <location evidence="2">Cytosol</location>
    </subcellularLocation>
    <subcellularLocation>
        <location evidence="1">Membrane</location>
        <topology evidence="1">Peripheral membrane protein</topology>
        <orientation evidence="1">Cytoplasmic side</orientation>
    </subcellularLocation>
</comment>
<reference evidence="8" key="1">
    <citation type="submission" date="2020-09" db="EMBL/GenBank/DDBJ databases">
        <title>Genome-Enabled Discovery of Anthraquinone Biosynthesis in Senna tora.</title>
        <authorList>
            <person name="Kang S.-H."/>
            <person name="Pandey R.P."/>
            <person name="Lee C.-M."/>
            <person name="Sim J.-S."/>
            <person name="Jeong J.-T."/>
            <person name="Choi B.-S."/>
            <person name="Jung M."/>
            <person name="Ginzburg D."/>
            <person name="Zhao K."/>
            <person name="Won S.Y."/>
            <person name="Oh T.-J."/>
            <person name="Yu Y."/>
            <person name="Kim N.-H."/>
            <person name="Lee O.R."/>
            <person name="Lee T.-H."/>
            <person name="Bashyal P."/>
            <person name="Kim T.-S."/>
            <person name="Lee W.-H."/>
            <person name="Kawkins C."/>
            <person name="Kim C.-K."/>
            <person name="Kim J.S."/>
            <person name="Ahn B.O."/>
            <person name="Rhee S.Y."/>
            <person name="Sohng J.K."/>
        </authorList>
    </citation>
    <scope>NUCLEOTIDE SEQUENCE</scope>
    <source>
        <tissue evidence="8">Leaf</tissue>
    </source>
</reference>
<dbReference type="PANTHER" id="PTHR10663">
    <property type="entry name" value="GUANYL-NUCLEOTIDE EXCHANGE FACTOR"/>
    <property type="match status" value="1"/>
</dbReference>
<evidence type="ECO:0000259" key="7">
    <source>
        <dbReference type="PROSITE" id="PS50190"/>
    </source>
</evidence>
<keyword evidence="5" id="KW-0653">Protein transport</keyword>
<gene>
    <name evidence="8" type="ORF">G2W53_025290</name>
</gene>
<comment type="caution">
    <text evidence="8">The sequence shown here is derived from an EMBL/GenBank/DDBJ whole genome shotgun (WGS) entry which is preliminary data.</text>
</comment>
<dbReference type="InterPro" id="IPR035999">
    <property type="entry name" value="Sec7_dom_sf"/>
</dbReference>
<dbReference type="Pfam" id="PF01369">
    <property type="entry name" value="Sec7"/>
    <property type="match status" value="1"/>
</dbReference>
<name>A0A834TFA6_9FABA</name>
<feature type="compositionally biased region" description="Low complexity" evidence="6">
    <location>
        <begin position="1153"/>
        <end position="1170"/>
    </location>
</feature>
<dbReference type="FunFam" id="1.10.1000.11:FF:000002">
    <property type="entry name" value="Cytohesin 1"/>
    <property type="match status" value="1"/>
</dbReference>
<dbReference type="CDD" id="cd00171">
    <property type="entry name" value="Sec7"/>
    <property type="match status" value="1"/>
</dbReference>
<dbReference type="GO" id="GO:0005085">
    <property type="term" value="F:guanyl-nucleotide exchange factor activity"/>
    <property type="evidence" value="ECO:0007669"/>
    <property type="project" value="UniProtKB-KW"/>
</dbReference>
<dbReference type="OrthoDB" id="430364at2759"/>
<sequence length="1371" mass="155675">MGNNNAEEDNTKKKDSSKFKRKQLALSCMLNTEVGAVLALIRRPPELNSPYLTSDENYDSAAVTSLRSLRTLIFNPHHQEWRVIDPSIYLTPFLEVIQSDDVPAAATATALSALLKILKLGIFDERTPGAKDAMDAVVSGITSCRLEKTDPVSEDAVMMRILQVLIAIMNHKASFLLSDQAVCTIVNTCFQVVQQSANRGDLLQRTARYTMHELIQIVFARLAEIEVKDGEESSESDDDAGVLDSGYGVRCAIDIFHFLCSLLNVVEVVETEAPNAHTADEDVQIFALVLINSAIELSGEVIGKHPRLMRMIQDDLFHHLIYYGTWSSSLVLSMICSTVLNAYHFLRRFIRLQLEAFFGFVLLRVAAFGNTAQLQEVAVEGMINFCRQPTFIIEVYVNYDCNPLCRNVFEEIGKLLCKHSFAGNSPLTSLQIQAFEGLVITIHTIADSIDKLQDSSPLGPYSNQITEYRPFWEEMAKDEKDLESWVEYLRLRRLQKRKMLIAGTHYVRDDKKGLEYLKHAHLITDPPDPKDIAFFFRFTPGLDKNMIGEYLGDPDDLHLQVLKEFTTTFYFTGMVLDTALRFYLETFRLPGESQKIQRVLEAFSERFYEQQSSDIFASKDTVLILSYSLIMLNTDQHNPQVKKKMTEEDFIRNNRAINEGQDLPREYLSELFHSILTNAIVLAPTTTTVDMNPSRWIQLINRSKVMQPFITCDYDRRLCRDMFASIAGPAVAALSAFFEHADEDEMLHECIDGLFSVARIAQHGLEDTLDELITSFCKFTTLLNPYASAEETLFVFSNDLKPRMATVAVFTIANNFGDSIRGGWKNIIDCLLKLKRLKLLCQSIVEFDLNSDVPVSPRSGVHDSKLGSRQVSNIASHFRCASEDNMEDSLTIGSEFEQNVKMIKQCRIGSIFRRSSTIPEESLQNLGRSLLFAAAGKGQKFSTPIEEEETVGFCWDLITIIALANAHRFHTFWPQFHEYIIAVAQFPIFSPIPFAEKAIVALFTICVKLLSTQREEKLSEELIFKSINLMWKLDKEILDTCYEIISQSVIQLVSEYPANMQTQLGWKSVLHLLAITGRHPETYDQGVEALISLMSDASLLSRANYPFCIDCAFSFIALKNSPLEKNLKIIDLLSESVNPLIQWQRNQYSDPGSNYSGASTTSSSSSFEDNSNSRGIASATYTLNLFVKLGEAFRKTSLARREEIRNYAVQSLHKCFELADELLFTSSNYINCFNLVIFAMVDDLHEKMLEYSRRENSEREVRSMEGTLKIAMELLTDVYLQFLKPISESNGFRTFWLGILRRMDTCMKADLGHYGASTLQDFIPELLKRIITKMKEKEILVQKEGDDLWETTYIQIQWIAPALKDELFPES</sequence>
<dbReference type="GO" id="GO:0016020">
    <property type="term" value="C:membrane"/>
    <property type="evidence" value="ECO:0007669"/>
    <property type="project" value="UniProtKB-SubCell"/>
</dbReference>
<keyword evidence="3" id="KW-0813">Transport</keyword>
<dbReference type="GO" id="GO:0015031">
    <property type="term" value="P:protein transport"/>
    <property type="evidence" value="ECO:0007669"/>
    <property type="project" value="UniProtKB-KW"/>
</dbReference>
<proteinExistence type="predicted"/>
<evidence type="ECO:0000256" key="6">
    <source>
        <dbReference type="SAM" id="MobiDB-lite"/>
    </source>
</evidence>
<evidence type="ECO:0000256" key="2">
    <source>
        <dbReference type="ARBA" id="ARBA00004514"/>
    </source>
</evidence>
<feature type="domain" description="SEC7" evidence="7">
    <location>
        <begin position="488"/>
        <end position="678"/>
    </location>
</feature>
<accession>A0A834TFA6</accession>
<organism evidence="8 9">
    <name type="scientific">Senna tora</name>
    <dbReference type="NCBI Taxonomy" id="362788"/>
    <lineage>
        <taxon>Eukaryota</taxon>
        <taxon>Viridiplantae</taxon>
        <taxon>Streptophyta</taxon>
        <taxon>Embryophyta</taxon>
        <taxon>Tracheophyta</taxon>
        <taxon>Spermatophyta</taxon>
        <taxon>Magnoliopsida</taxon>
        <taxon>eudicotyledons</taxon>
        <taxon>Gunneridae</taxon>
        <taxon>Pentapetalae</taxon>
        <taxon>rosids</taxon>
        <taxon>fabids</taxon>
        <taxon>Fabales</taxon>
        <taxon>Fabaceae</taxon>
        <taxon>Caesalpinioideae</taxon>
        <taxon>Cassia clade</taxon>
        <taxon>Senna</taxon>
    </lineage>
</organism>
<dbReference type="InterPro" id="IPR023394">
    <property type="entry name" value="Sec7_C_sf"/>
</dbReference>
<dbReference type="PANTHER" id="PTHR10663:SF322">
    <property type="entry name" value="ARF GUANINE-NUCLEOTIDE EXCHANGE FACTOR GNL2"/>
    <property type="match status" value="1"/>
</dbReference>
<dbReference type="InterPro" id="IPR032629">
    <property type="entry name" value="DCB_dom"/>
</dbReference>
<evidence type="ECO:0000256" key="1">
    <source>
        <dbReference type="ARBA" id="ARBA00004287"/>
    </source>
</evidence>
<dbReference type="PROSITE" id="PS50190">
    <property type="entry name" value="SEC7"/>
    <property type="match status" value="1"/>
</dbReference>
<dbReference type="EMBL" id="JAAIUW010000008">
    <property type="protein sequence ID" value="KAF7819835.1"/>
    <property type="molecule type" value="Genomic_DNA"/>
</dbReference>
<dbReference type="GO" id="GO:0005829">
    <property type="term" value="C:cytosol"/>
    <property type="evidence" value="ECO:0007669"/>
    <property type="project" value="UniProtKB-SubCell"/>
</dbReference>
<evidence type="ECO:0000256" key="3">
    <source>
        <dbReference type="ARBA" id="ARBA00022448"/>
    </source>
</evidence>